<evidence type="ECO:0000313" key="3">
    <source>
        <dbReference type="Proteomes" id="UP000185146"/>
    </source>
</evidence>
<protein>
    <submittedName>
        <fullName evidence="2">Phosphate starvation-inducible protein PsiF</fullName>
    </submittedName>
</protein>
<feature type="chain" id="PRO_5011956227" evidence="1">
    <location>
        <begin position="33"/>
        <end position="106"/>
    </location>
</feature>
<dbReference type="Pfam" id="PF07769">
    <property type="entry name" value="PsiF_repeat"/>
    <property type="match status" value="2"/>
</dbReference>
<sequence>MHRARSQGDYSMKVLQIPLLVLAVLFSAQGFAANTAQQEKMKTCNADATAKALKGDERKAFMSTCLKKDVPQTQQEKMKTCNADATTKALKGDERKAFMSDCLKKK</sequence>
<evidence type="ECO:0000313" key="2">
    <source>
        <dbReference type="EMBL" id="APO84565.1"/>
    </source>
</evidence>
<dbReference type="AlphaFoldDB" id="A0A1L5PWV5"/>
<proteinExistence type="predicted"/>
<dbReference type="InterPro" id="IPR011690">
    <property type="entry name" value="P_starv_induced_PsiF"/>
</dbReference>
<feature type="signal peptide" evidence="1">
    <location>
        <begin position="1"/>
        <end position="32"/>
    </location>
</feature>
<name>A0A1L5PWV5_PSEPU</name>
<dbReference type="Proteomes" id="UP000185146">
    <property type="component" value="Chromosome"/>
</dbReference>
<gene>
    <name evidence="2" type="ORF">BL240_25220</name>
</gene>
<reference evidence="2 3" key="1">
    <citation type="submission" date="2016-12" db="EMBL/GenBank/DDBJ databases">
        <title>Draft Genome Sequence of Mercury Resistant Pseudomonas DRA525.</title>
        <authorList>
            <person name="Drace K.M."/>
        </authorList>
    </citation>
    <scope>NUCLEOTIDE SEQUENCE [LARGE SCALE GENOMIC DNA]</scope>
    <source>
        <strain evidence="2 3">DRA525</strain>
    </source>
</reference>
<evidence type="ECO:0000256" key="1">
    <source>
        <dbReference type="SAM" id="SignalP"/>
    </source>
</evidence>
<dbReference type="EMBL" id="CP018743">
    <property type="protein sequence ID" value="APO84565.1"/>
    <property type="molecule type" value="Genomic_DNA"/>
</dbReference>
<organism evidence="2 3">
    <name type="scientific">Pseudomonas putida</name>
    <name type="common">Arthrobacter siderocapsulatus</name>
    <dbReference type="NCBI Taxonomy" id="303"/>
    <lineage>
        <taxon>Bacteria</taxon>
        <taxon>Pseudomonadati</taxon>
        <taxon>Pseudomonadota</taxon>
        <taxon>Gammaproteobacteria</taxon>
        <taxon>Pseudomonadales</taxon>
        <taxon>Pseudomonadaceae</taxon>
        <taxon>Pseudomonas</taxon>
    </lineage>
</organism>
<keyword evidence="1" id="KW-0732">Signal</keyword>
<accession>A0A1L5PWV5</accession>